<organism evidence="2 3">
    <name type="scientific">Romboutsia lituseburensis DSM 797</name>
    <dbReference type="NCBI Taxonomy" id="1121325"/>
    <lineage>
        <taxon>Bacteria</taxon>
        <taxon>Bacillati</taxon>
        <taxon>Bacillota</taxon>
        <taxon>Clostridia</taxon>
        <taxon>Peptostreptococcales</taxon>
        <taxon>Peptostreptococcaceae</taxon>
        <taxon>Romboutsia</taxon>
    </lineage>
</organism>
<protein>
    <submittedName>
        <fullName evidence="2">Uncharacterized protein</fullName>
    </submittedName>
</protein>
<keyword evidence="1" id="KW-0812">Transmembrane</keyword>
<keyword evidence="1" id="KW-0472">Membrane</keyword>
<reference evidence="2 3" key="1">
    <citation type="submission" date="2016-10" db="EMBL/GenBank/DDBJ databases">
        <authorList>
            <person name="de Groot N.N."/>
        </authorList>
    </citation>
    <scope>NUCLEOTIDE SEQUENCE [LARGE SCALE GENOMIC DNA]</scope>
    <source>
        <strain evidence="2 3">DSM 797</strain>
    </source>
</reference>
<keyword evidence="1" id="KW-1133">Transmembrane helix</keyword>
<feature type="transmembrane region" description="Helical" evidence="1">
    <location>
        <begin position="20"/>
        <end position="40"/>
    </location>
</feature>
<keyword evidence="3" id="KW-1185">Reference proteome</keyword>
<dbReference type="RefSeq" id="WP_092725473.1">
    <property type="nucleotide sequence ID" value="NZ_FNGW01000004.1"/>
</dbReference>
<evidence type="ECO:0000256" key="1">
    <source>
        <dbReference type="SAM" id="Phobius"/>
    </source>
</evidence>
<evidence type="ECO:0000313" key="2">
    <source>
        <dbReference type="EMBL" id="SDL91602.1"/>
    </source>
</evidence>
<accession>A0A1G9NY95</accession>
<dbReference type="Proteomes" id="UP000199068">
    <property type="component" value="Unassembled WGS sequence"/>
</dbReference>
<dbReference type="STRING" id="1121325.SAMN04515677_104138"/>
<name>A0A1G9NY95_9FIRM</name>
<sequence>MSRLEKTVHKKNKRKKLRFITKVLFILLMSINLCICIVIVDQNAKAMLGEDVYQIEPIIKEMRSFIENKVGYVDNITKKIMSQINK</sequence>
<dbReference type="AlphaFoldDB" id="A0A1G9NY95"/>
<proteinExistence type="predicted"/>
<gene>
    <name evidence="2" type="ORF">SAMN04515677_104138</name>
</gene>
<evidence type="ECO:0000313" key="3">
    <source>
        <dbReference type="Proteomes" id="UP000199068"/>
    </source>
</evidence>
<dbReference type="EMBL" id="FNGW01000004">
    <property type="protein sequence ID" value="SDL91602.1"/>
    <property type="molecule type" value="Genomic_DNA"/>
</dbReference>